<dbReference type="Proteomes" id="UP000483432">
    <property type="component" value="Unassembled WGS sequence"/>
</dbReference>
<keyword evidence="4" id="KW-0732">Signal</keyword>
<dbReference type="InterPro" id="IPR005565">
    <property type="entry name" value="Hemolysn_activator_HlyB_C"/>
</dbReference>
<dbReference type="Gene3D" id="3.10.20.310">
    <property type="entry name" value="membrane protein fhac"/>
    <property type="match status" value="1"/>
</dbReference>
<reference evidence="7 8" key="1">
    <citation type="submission" date="2019-09" db="EMBL/GenBank/DDBJ databases">
        <title>H2 Metabolism Revealed by Metagenomic Analysis in Subglacial Sediment of East Antarctica.</title>
        <authorList>
            <person name="Yang Z."/>
            <person name="Zhang Y."/>
            <person name="Lv Y."/>
            <person name="Yan W."/>
            <person name="Xiao X."/>
            <person name="Sun B."/>
            <person name="Ma H."/>
        </authorList>
    </citation>
    <scope>NUCLEOTIDE SEQUENCE [LARGE SCALE GENOMIC DNA]</scope>
    <source>
        <strain evidence="7">Bin2_2</strain>
    </source>
</reference>
<gene>
    <name evidence="7" type="ORF">GZ085_12230</name>
</gene>
<comment type="caution">
    <text evidence="7">The sequence shown here is derived from an EMBL/GenBank/DDBJ whole genome shotgun (WGS) entry which is preliminary data.</text>
</comment>
<evidence type="ECO:0000256" key="1">
    <source>
        <dbReference type="ARBA" id="ARBA00022452"/>
    </source>
</evidence>
<feature type="domain" description="Haemolysin activator HlyB C-terminal" evidence="5">
    <location>
        <begin position="388"/>
        <end position="514"/>
    </location>
</feature>
<evidence type="ECO:0000313" key="7">
    <source>
        <dbReference type="EMBL" id="NDP49128.1"/>
    </source>
</evidence>
<evidence type="ECO:0000259" key="6">
    <source>
        <dbReference type="Pfam" id="PF08479"/>
    </source>
</evidence>
<proteinExistence type="predicted"/>
<feature type="signal peptide" evidence="4">
    <location>
        <begin position="1"/>
        <end position="26"/>
    </location>
</feature>
<accession>A0A7C9TDJ2</accession>
<dbReference type="EMBL" id="JAAFGW010000214">
    <property type="protein sequence ID" value="NDP49128.1"/>
    <property type="molecule type" value="Genomic_DNA"/>
</dbReference>
<sequence>MVMMDLSRPLVCLLFGWWGVASPGAAAEMAPESPAPVAAPAHPAPAAPAQEATFDVFEYRVEGTTLLPAIVVEQAVYAYLGEKKSLADVENARESLEKAYHGAGYLTVLVSIPQQKVDGGVVKLAVIEAPVARLRVVESRYFSLGEIRAAAPELAEGKVPNFNQMQKELAALNRSSDRKVTPVLRPGKTPGTVEIDLKVQDQLPLHGNVELNDRYSQDTTRTRLTASLRWDNLWQKQHGLGITVQTAPENIDESRVFAANYTWPLASGDYLALYGVKSESDVAAVGTLNVVGNGVILGARYIMPLRSRSEGFFHTATLGVDYKDFDQSVNLIGSGGFNTPITYMPFILGWDGTWLGQSELGQRRTTKFGAAFNFHLRGLVADEQEFADKRFKGRANYAYLRGSFSHEESWPTGWGVTARGGWQITAQPLISNEQFAIGGVDTVRGYLESAALGENGVSLSLEARTPNFAKHLSGVLDDVHLLVFIDGGSVHVRQPLPGQDDRFTLAGTGLGVRFSGGHGMSAGLDWAVALQSMGNTESGDSRAHFRLGYEW</sequence>
<protein>
    <submittedName>
        <fullName evidence="7">ShlB/FhaC/HecB family hemolysin secretion/activation protein</fullName>
    </submittedName>
</protein>
<dbReference type="Gene3D" id="2.40.160.50">
    <property type="entry name" value="membrane protein fhac: a member of the omp85/tpsb transporter family"/>
    <property type="match status" value="1"/>
</dbReference>
<evidence type="ECO:0000256" key="4">
    <source>
        <dbReference type="SAM" id="SignalP"/>
    </source>
</evidence>
<keyword evidence="2" id="KW-0812">Transmembrane</keyword>
<dbReference type="GO" id="GO:0098046">
    <property type="term" value="C:type V protein secretion system complex"/>
    <property type="evidence" value="ECO:0007669"/>
    <property type="project" value="TreeGrafter"/>
</dbReference>
<keyword evidence="1" id="KW-0472">Membrane</keyword>
<dbReference type="GO" id="GO:0008320">
    <property type="term" value="F:protein transmembrane transporter activity"/>
    <property type="evidence" value="ECO:0007669"/>
    <property type="project" value="TreeGrafter"/>
</dbReference>
<evidence type="ECO:0000256" key="2">
    <source>
        <dbReference type="ARBA" id="ARBA00022692"/>
    </source>
</evidence>
<dbReference type="InterPro" id="IPR051544">
    <property type="entry name" value="TPS_OM_transporter"/>
</dbReference>
<dbReference type="PANTHER" id="PTHR34597:SF6">
    <property type="entry name" value="BLR6126 PROTEIN"/>
    <property type="match status" value="1"/>
</dbReference>
<name>A0A7C9TDJ2_9PROT</name>
<dbReference type="Pfam" id="PF08479">
    <property type="entry name" value="POTRA_2"/>
    <property type="match status" value="1"/>
</dbReference>
<evidence type="ECO:0000313" key="8">
    <source>
        <dbReference type="Proteomes" id="UP000483432"/>
    </source>
</evidence>
<keyword evidence="3" id="KW-0998">Cell outer membrane</keyword>
<organism evidence="7 8">
    <name type="scientific">Sulfuriferula multivorans</name>
    <dbReference type="NCBI Taxonomy" id="1559896"/>
    <lineage>
        <taxon>Bacteria</taxon>
        <taxon>Pseudomonadati</taxon>
        <taxon>Pseudomonadota</taxon>
        <taxon>Betaproteobacteria</taxon>
        <taxon>Nitrosomonadales</taxon>
        <taxon>Sulfuricellaceae</taxon>
        <taxon>Sulfuriferula</taxon>
    </lineage>
</organism>
<dbReference type="AlphaFoldDB" id="A0A7C9TDJ2"/>
<dbReference type="InterPro" id="IPR013686">
    <property type="entry name" value="Polypept-transport_assoc_ShlB"/>
</dbReference>
<dbReference type="GO" id="GO:0046819">
    <property type="term" value="P:protein secretion by the type V secretion system"/>
    <property type="evidence" value="ECO:0007669"/>
    <property type="project" value="TreeGrafter"/>
</dbReference>
<dbReference type="Pfam" id="PF03865">
    <property type="entry name" value="ShlB"/>
    <property type="match status" value="1"/>
</dbReference>
<feature type="domain" description="Polypeptide-transport-associated ShlB-type" evidence="6">
    <location>
        <begin position="54"/>
        <end position="128"/>
    </location>
</feature>
<dbReference type="PANTHER" id="PTHR34597">
    <property type="entry name" value="SLR1661 PROTEIN"/>
    <property type="match status" value="1"/>
</dbReference>
<evidence type="ECO:0000259" key="5">
    <source>
        <dbReference type="Pfam" id="PF03865"/>
    </source>
</evidence>
<evidence type="ECO:0000256" key="3">
    <source>
        <dbReference type="ARBA" id="ARBA00023237"/>
    </source>
</evidence>
<feature type="chain" id="PRO_5028800738" evidence="4">
    <location>
        <begin position="27"/>
        <end position="551"/>
    </location>
</feature>
<keyword evidence="1" id="KW-1134">Transmembrane beta strand</keyword>